<reference evidence="3" key="2">
    <citation type="submission" date="2021-03" db="EMBL/GenBank/DDBJ databases">
        <authorList>
            <person name="Artuso I."/>
            <person name="Turrini P."/>
            <person name="Pirolo M."/>
            <person name="Lugli G.A."/>
            <person name="Ventura M."/>
            <person name="Visca P."/>
        </authorList>
    </citation>
    <scope>NUCLEOTIDE SEQUENCE</scope>
    <source>
        <strain evidence="3">LMG 26462</strain>
    </source>
</reference>
<dbReference type="GO" id="GO:0016874">
    <property type="term" value="F:ligase activity"/>
    <property type="evidence" value="ECO:0007669"/>
    <property type="project" value="UniProtKB-KW"/>
</dbReference>
<dbReference type="Pfam" id="PF13549">
    <property type="entry name" value="ATP-grasp_5"/>
    <property type="match status" value="1"/>
</dbReference>
<gene>
    <name evidence="3" type="ORF">J1C56_31240</name>
</gene>
<dbReference type="SMART" id="SM00881">
    <property type="entry name" value="CoA_binding"/>
    <property type="match status" value="1"/>
</dbReference>
<comment type="caution">
    <text evidence="3">The sequence shown here is derived from an EMBL/GenBank/DDBJ whole genome shotgun (WGS) entry which is preliminary data.</text>
</comment>
<evidence type="ECO:0000313" key="3">
    <source>
        <dbReference type="EMBL" id="MBT1160017.1"/>
    </source>
</evidence>
<keyword evidence="4" id="KW-1185">Reference proteome</keyword>
<dbReference type="GO" id="GO:0005524">
    <property type="term" value="F:ATP binding"/>
    <property type="evidence" value="ECO:0007669"/>
    <property type="project" value="InterPro"/>
</dbReference>
<proteinExistence type="predicted"/>
<dbReference type="Pfam" id="PF13380">
    <property type="entry name" value="CoA_binding_2"/>
    <property type="match status" value="1"/>
</dbReference>
<dbReference type="SUPFAM" id="SSF56059">
    <property type="entry name" value="Glutathione synthetase ATP-binding domain-like"/>
    <property type="match status" value="1"/>
</dbReference>
<dbReference type="GO" id="GO:0006099">
    <property type="term" value="P:tricarboxylic acid cycle"/>
    <property type="evidence" value="ECO:0007669"/>
    <property type="project" value="UniProtKB-KW"/>
</dbReference>
<dbReference type="InterPro" id="IPR032875">
    <property type="entry name" value="Succ_CoA_lig_flav_dom"/>
</dbReference>
<dbReference type="PANTHER" id="PTHR42793:SF4">
    <property type="entry name" value="BLL6376 PROTEIN"/>
    <property type="match status" value="1"/>
</dbReference>
<dbReference type="Pfam" id="PF13607">
    <property type="entry name" value="Succ_CoA_lig"/>
    <property type="match status" value="1"/>
</dbReference>
<dbReference type="Gene3D" id="3.40.50.720">
    <property type="entry name" value="NAD(P)-binding Rossmann-like Domain"/>
    <property type="match status" value="1"/>
</dbReference>
<evidence type="ECO:0000313" key="4">
    <source>
        <dbReference type="Proteomes" id="UP001138921"/>
    </source>
</evidence>
<keyword evidence="3" id="KW-0436">Ligase</keyword>
<dbReference type="Proteomes" id="UP001138921">
    <property type="component" value="Unassembled WGS sequence"/>
</dbReference>
<protein>
    <submittedName>
        <fullName evidence="3">Acetate--CoA ligase family protein</fullName>
    </submittedName>
</protein>
<evidence type="ECO:0000259" key="2">
    <source>
        <dbReference type="SMART" id="SM00881"/>
    </source>
</evidence>
<reference evidence="3" key="1">
    <citation type="journal article" date="2021" name="Microorganisms">
        <title>Phylogenomic Reconstruction and Metabolic Potential of the Genus Aminobacter.</title>
        <authorList>
            <person name="Artuso I."/>
            <person name="Turrini P."/>
            <person name="Pirolo M."/>
            <person name="Lugli G.A."/>
            <person name="Ventura M."/>
            <person name="Visca P."/>
        </authorList>
    </citation>
    <scope>NUCLEOTIDE SEQUENCE</scope>
    <source>
        <strain evidence="3">LMG 26462</strain>
    </source>
</reference>
<dbReference type="Gene3D" id="3.30.470.20">
    <property type="entry name" value="ATP-grasp fold, B domain"/>
    <property type="match status" value="1"/>
</dbReference>
<evidence type="ECO:0000256" key="1">
    <source>
        <dbReference type="ARBA" id="ARBA00022532"/>
    </source>
</evidence>
<sequence length="702" mass="74254">MDNISARENRQARLKRMLAPTSAVFIGGASMIPAVDNCRARGFQGPIYVVNPRRSELAGIPCVPNIASLPEVPEVAFIAVPRENVVGVVGELSAIGVAGAICNSAGFSEMRGGEQAQRDLVAAAGEMPVIGPNCPGVANFADRSVFMMDFFGEHDQNGSVALISNGGSYLSDLGSSDRSLPVAYSVGLGNQAMITAADVLDVVLDDERIRAVNIYFESIRNSAALSAAALKAARKGIPVIAIKGGRTTAGQRATQSHTASLAGDDTVASALFKRLGFVQVSTHTEALETLKMLVHAPKVKGRRTAYATSSGTYAVLGSDIAEANGLDLQPPSAEAAAEIEKHLPPFVHAANPLDIVSSADDGKKTLDIYRAFLSGNLDVAVNVMCYPPEGGWDPTTWDTNTTMFAQAARERGLPAAFVNTMPEMISRSVRERMIAEGLVPLQGLEDGLRAVSNAIRSSELAEIVARKSDEEILLPLYSANVTNPIALDEASAKAELANVGISVPRSVVVKPDQATSFEDLTFPVVVKALSADLSHKSELGAVALSLGTSDEAWRAVCSMAENLKKTAPEIAVSDFLVEEMVKDGVGELLVGIRRVDGIGLALTIGIGGTQAELLRDTATILLPASRDTIAEALRSLKLYQMLDGWRGRRKGDVEAAVDTIQKFSQFAISNGERFVEAEINPVIVRPQGKGVVAVDAVMRLAR</sequence>
<dbReference type="InterPro" id="IPR036291">
    <property type="entry name" value="NAD(P)-bd_dom_sf"/>
</dbReference>
<feature type="domain" description="CoA-binding" evidence="2">
    <location>
        <begin position="17"/>
        <end position="107"/>
    </location>
</feature>
<dbReference type="Gene3D" id="3.40.50.261">
    <property type="entry name" value="Succinyl-CoA synthetase domains"/>
    <property type="match status" value="2"/>
</dbReference>
<dbReference type="InterPro" id="IPR013815">
    <property type="entry name" value="ATP_grasp_subdomain_1"/>
</dbReference>
<dbReference type="InterPro" id="IPR016102">
    <property type="entry name" value="Succinyl-CoA_synth-like"/>
</dbReference>
<dbReference type="EMBL" id="JAFLWW010000016">
    <property type="protein sequence ID" value="MBT1160017.1"/>
    <property type="molecule type" value="Genomic_DNA"/>
</dbReference>
<dbReference type="RefSeq" id="WP_214393808.1">
    <property type="nucleotide sequence ID" value="NZ_JAFLWW010000016.1"/>
</dbReference>
<dbReference type="AlphaFoldDB" id="A0A9X1AHM6"/>
<dbReference type="SUPFAM" id="SSF52210">
    <property type="entry name" value="Succinyl-CoA synthetase domains"/>
    <property type="match status" value="2"/>
</dbReference>
<dbReference type="PANTHER" id="PTHR42793">
    <property type="entry name" value="COA BINDING DOMAIN CONTAINING PROTEIN"/>
    <property type="match status" value="1"/>
</dbReference>
<accession>A0A9X1AHM6</accession>
<keyword evidence="1" id="KW-0816">Tricarboxylic acid cycle</keyword>
<dbReference type="SUPFAM" id="SSF51735">
    <property type="entry name" value="NAD(P)-binding Rossmann-fold domains"/>
    <property type="match status" value="1"/>
</dbReference>
<dbReference type="InterPro" id="IPR003781">
    <property type="entry name" value="CoA-bd"/>
</dbReference>
<dbReference type="Gene3D" id="3.30.1490.20">
    <property type="entry name" value="ATP-grasp fold, A domain"/>
    <property type="match status" value="1"/>
</dbReference>
<organism evidence="3 4">
    <name type="scientific">Aminobacter anthyllidis</name>
    <dbReference type="NCBI Taxonomy" id="1035067"/>
    <lineage>
        <taxon>Bacteria</taxon>
        <taxon>Pseudomonadati</taxon>
        <taxon>Pseudomonadota</taxon>
        <taxon>Alphaproteobacteria</taxon>
        <taxon>Hyphomicrobiales</taxon>
        <taxon>Phyllobacteriaceae</taxon>
        <taxon>Aminobacter</taxon>
    </lineage>
</organism>
<name>A0A9X1AHM6_9HYPH</name>